<dbReference type="FunFam" id="1.10.510.10:FF:000448">
    <property type="entry name" value="Putative LRR receptor-like serine/threonine-protein kinase"/>
    <property type="match status" value="1"/>
</dbReference>
<evidence type="ECO:0000313" key="13">
    <source>
        <dbReference type="Proteomes" id="UP000228380"/>
    </source>
</evidence>
<evidence type="ECO:0000256" key="6">
    <source>
        <dbReference type="ARBA" id="ARBA00022737"/>
    </source>
</evidence>
<dbReference type="Pfam" id="PF13855">
    <property type="entry name" value="LRR_8"/>
    <property type="match status" value="1"/>
</dbReference>
<dbReference type="GO" id="GO:0005886">
    <property type="term" value="C:plasma membrane"/>
    <property type="evidence" value="ECO:0007669"/>
    <property type="project" value="UniProtKB-SubCell"/>
</dbReference>
<evidence type="ECO:0000256" key="3">
    <source>
        <dbReference type="ARBA" id="ARBA00022614"/>
    </source>
</evidence>
<keyword evidence="6" id="KW-0677">Repeat</keyword>
<keyword evidence="2" id="KW-1003">Cell membrane</keyword>
<comment type="subcellular location">
    <subcellularLocation>
        <location evidence="1">Cell membrane</location>
    </subcellularLocation>
</comment>
<evidence type="ECO:0000256" key="7">
    <source>
        <dbReference type="ARBA" id="ARBA00022989"/>
    </source>
</evidence>
<evidence type="ECO:0000256" key="2">
    <source>
        <dbReference type="ARBA" id="ARBA00022475"/>
    </source>
</evidence>
<evidence type="ECO:0000313" key="14">
    <source>
        <dbReference type="RefSeq" id="XP_008787746.2"/>
    </source>
</evidence>
<evidence type="ECO:0000256" key="9">
    <source>
        <dbReference type="SAM" id="MobiDB-lite"/>
    </source>
</evidence>
<dbReference type="Pfam" id="PF00560">
    <property type="entry name" value="LRR_1"/>
    <property type="match status" value="2"/>
</dbReference>
<dbReference type="InterPro" id="IPR003591">
    <property type="entry name" value="Leu-rich_rpt_typical-subtyp"/>
</dbReference>
<reference evidence="14" key="2">
    <citation type="submission" date="2025-08" db="UniProtKB">
        <authorList>
            <consortium name="RefSeq"/>
        </authorList>
    </citation>
    <scope>IDENTIFICATION</scope>
    <source>
        <tissue evidence="14">Young leaves</tissue>
    </source>
</reference>
<dbReference type="PROSITE" id="PS50011">
    <property type="entry name" value="PROTEIN_KINASE_DOM"/>
    <property type="match status" value="1"/>
</dbReference>
<evidence type="ECO:0000256" key="8">
    <source>
        <dbReference type="ARBA" id="ARBA00023136"/>
    </source>
</evidence>
<dbReference type="PANTHER" id="PTHR48054:SF47">
    <property type="entry name" value="OS06G0179800 PROTEIN"/>
    <property type="match status" value="1"/>
</dbReference>
<dbReference type="GeneID" id="103705703"/>
<dbReference type="Gene3D" id="3.80.10.10">
    <property type="entry name" value="Ribonuclease Inhibitor"/>
    <property type="match status" value="1"/>
</dbReference>
<reference evidence="13" key="1">
    <citation type="journal article" date="2019" name="Nat. Commun.">
        <title>Genome-wide association mapping of date palm fruit traits.</title>
        <authorList>
            <person name="Hazzouri K.M."/>
            <person name="Gros-Balthazard M."/>
            <person name="Flowers J.M."/>
            <person name="Copetti D."/>
            <person name="Lemansour A."/>
            <person name="Lebrun M."/>
            <person name="Masmoudi K."/>
            <person name="Ferrand S."/>
            <person name="Dhar M.I."/>
            <person name="Fresquez Z.A."/>
            <person name="Rosas U."/>
            <person name="Zhang J."/>
            <person name="Talag J."/>
            <person name="Lee S."/>
            <person name="Kudrna D."/>
            <person name="Powell R.F."/>
            <person name="Leitch I.J."/>
            <person name="Krueger R.R."/>
            <person name="Wing R.A."/>
            <person name="Amiri K.M.A."/>
            <person name="Purugganan M.D."/>
        </authorList>
    </citation>
    <scope>NUCLEOTIDE SEQUENCE [LARGE SCALE GENOMIC DNA]</scope>
    <source>
        <strain evidence="13">cv. Khalas</strain>
    </source>
</reference>
<dbReference type="SMART" id="SM00369">
    <property type="entry name" value="LRR_TYP"/>
    <property type="match status" value="4"/>
</dbReference>
<dbReference type="FunFam" id="3.30.200.20:FF:000433">
    <property type="entry name" value="Predicted protein"/>
    <property type="match status" value="1"/>
</dbReference>
<feature type="region of interest" description="Disordered" evidence="9">
    <location>
        <begin position="762"/>
        <end position="815"/>
    </location>
</feature>
<dbReference type="Pfam" id="PF08263">
    <property type="entry name" value="LRRNT_2"/>
    <property type="match status" value="1"/>
</dbReference>
<dbReference type="InterPro" id="IPR052592">
    <property type="entry name" value="LRR-RLK"/>
</dbReference>
<keyword evidence="13" id="KW-1185">Reference proteome</keyword>
<feature type="transmembrane region" description="Helical" evidence="10">
    <location>
        <begin position="357"/>
        <end position="383"/>
    </location>
</feature>
<dbReference type="Pfam" id="PF07714">
    <property type="entry name" value="PK_Tyr_Ser-Thr"/>
    <property type="match status" value="1"/>
</dbReference>
<protein>
    <submittedName>
        <fullName evidence="14">Probable LRR receptor-like serine/threonine-protein kinase At2g16250</fullName>
    </submittedName>
</protein>
<evidence type="ECO:0000256" key="11">
    <source>
        <dbReference type="SAM" id="SignalP"/>
    </source>
</evidence>
<name>A0A8B7BY28_PHODC</name>
<keyword evidence="8 10" id="KW-0472">Membrane</keyword>
<dbReference type="GO" id="GO:0005524">
    <property type="term" value="F:ATP binding"/>
    <property type="evidence" value="ECO:0007669"/>
    <property type="project" value="InterPro"/>
</dbReference>
<dbReference type="GO" id="GO:0004672">
    <property type="term" value="F:protein kinase activity"/>
    <property type="evidence" value="ECO:0007669"/>
    <property type="project" value="InterPro"/>
</dbReference>
<dbReference type="InterPro" id="IPR013210">
    <property type="entry name" value="LRR_N_plant-typ"/>
</dbReference>
<dbReference type="InterPro" id="IPR001611">
    <property type="entry name" value="Leu-rich_rpt"/>
</dbReference>
<feature type="domain" description="Protein kinase" evidence="12">
    <location>
        <begin position="438"/>
        <end position="724"/>
    </location>
</feature>
<dbReference type="SUPFAM" id="SSF56112">
    <property type="entry name" value="Protein kinase-like (PK-like)"/>
    <property type="match status" value="1"/>
</dbReference>
<organism evidence="13 14">
    <name type="scientific">Phoenix dactylifera</name>
    <name type="common">Date palm</name>
    <dbReference type="NCBI Taxonomy" id="42345"/>
    <lineage>
        <taxon>Eukaryota</taxon>
        <taxon>Viridiplantae</taxon>
        <taxon>Streptophyta</taxon>
        <taxon>Embryophyta</taxon>
        <taxon>Tracheophyta</taxon>
        <taxon>Spermatophyta</taxon>
        <taxon>Magnoliopsida</taxon>
        <taxon>Liliopsida</taxon>
        <taxon>Arecaceae</taxon>
        <taxon>Coryphoideae</taxon>
        <taxon>Phoeniceae</taxon>
        <taxon>Phoenix</taxon>
    </lineage>
</organism>
<dbReference type="Gene3D" id="3.30.200.20">
    <property type="entry name" value="Phosphorylase Kinase, domain 1"/>
    <property type="match status" value="1"/>
</dbReference>
<feature type="compositionally biased region" description="Polar residues" evidence="9">
    <location>
        <begin position="762"/>
        <end position="772"/>
    </location>
</feature>
<keyword evidence="4 10" id="KW-0812">Transmembrane</keyword>
<keyword evidence="5 11" id="KW-0732">Signal</keyword>
<dbReference type="OrthoDB" id="676979at2759"/>
<dbReference type="InterPro" id="IPR011009">
    <property type="entry name" value="Kinase-like_dom_sf"/>
</dbReference>
<feature type="chain" id="PRO_5034842751" evidence="11">
    <location>
        <begin position="27"/>
        <end position="815"/>
    </location>
</feature>
<dbReference type="InterPro" id="IPR000719">
    <property type="entry name" value="Prot_kinase_dom"/>
</dbReference>
<keyword evidence="7 10" id="KW-1133">Transmembrane helix</keyword>
<dbReference type="AlphaFoldDB" id="A0A8B7BY28"/>
<evidence type="ECO:0000256" key="5">
    <source>
        <dbReference type="ARBA" id="ARBA00022729"/>
    </source>
</evidence>
<evidence type="ECO:0000256" key="4">
    <source>
        <dbReference type="ARBA" id="ARBA00022692"/>
    </source>
</evidence>
<evidence type="ECO:0000256" key="1">
    <source>
        <dbReference type="ARBA" id="ARBA00004236"/>
    </source>
</evidence>
<dbReference type="PROSITE" id="PS51257">
    <property type="entry name" value="PROKAR_LIPOPROTEIN"/>
    <property type="match status" value="1"/>
</dbReference>
<dbReference type="InterPro" id="IPR001245">
    <property type="entry name" value="Ser-Thr/Tyr_kinase_cat_dom"/>
</dbReference>
<proteinExistence type="predicted"/>
<dbReference type="Gene3D" id="1.10.510.10">
    <property type="entry name" value="Transferase(Phosphotransferase) domain 1"/>
    <property type="match status" value="1"/>
</dbReference>
<keyword evidence="3" id="KW-0433">Leucine-rich repeat</keyword>
<evidence type="ECO:0000256" key="10">
    <source>
        <dbReference type="SAM" id="Phobius"/>
    </source>
</evidence>
<feature type="signal peptide" evidence="11">
    <location>
        <begin position="1"/>
        <end position="26"/>
    </location>
</feature>
<dbReference type="PANTHER" id="PTHR48054">
    <property type="entry name" value="RECEPTOR KINASE-LIKE PROTEIN XA21"/>
    <property type="match status" value="1"/>
</dbReference>
<gene>
    <name evidence="14" type="primary">LOC103705703</name>
</gene>
<dbReference type="SUPFAM" id="SSF52058">
    <property type="entry name" value="L domain-like"/>
    <property type="match status" value="1"/>
</dbReference>
<sequence length="815" mass="88831">MKSPPVMVILIFSLLFLLQLAGLASCQPLSSAVELAALYSLRSSLGLRARDWPRRGDPCSTWTGVHCRSGRVVVLDLSSLQRTRVARRNPRFAVDGLKNLTHLVSFNASGFLLPGPIPVWFGGLRRLTHLDLSSNSISGEIPPALGNLSNLKTLILAHNSLTGPIPPQLGHLSLLVSLDLSFNSLEDSLPTRLFSGASRLRSVALSHNNFSSELPASLWSLLPELELLDVSSNNLTGEFPSRVPGNANANASAGAGGRVFDLSNNLYYGSISSGFGYLFRRFQIVNLSDNYFQGTAPVGGRSTNVSFKLNCFQNASIQRITAECEKFYMHRGIAYDGGVAPNPASSPSVRKSRRRNWRYILAGVLGGLAFVLTLASALVLCLARRGSRRAEQRRDVPAGGVASEGVSEELPSPGVSVKLSAVGDAFTYEQLLRATSEFSPLNLVDHGRSGDLYFGVLEDGASVVVKRIHAQALMREAHVAELDLFAKLSHARLVPFLGHCLEKEDEKLLVYKHMANEDLSAALFRKPGKEEKGLQSLDWIKRLKIATGVAEALCFLHHECTPALVHRDIQASSILLDDKYEVHLGSLSDVCTQQGDGQQKAFTRIWRSSQRISEQGVSGSPSATSAYDVYCFGKVLMELVTGKLGISGCDSAAMNEWLNHTLSYIKFYEKELVTKIKDPTLVVDEDHLEEVWAMAILAKSCLNPKPSKRPIARYILKALENPVKVVRAESLSNSARLRTTSSRSSWHNALFGSWRNSSSDIAASMPGSTGRCQASGGDRSFSNHRTSREIFPEPSGLAEESDEERGRSSDPSNIG</sequence>
<dbReference type="RefSeq" id="XP_008787746.2">
    <property type="nucleotide sequence ID" value="XM_008789524.3"/>
</dbReference>
<evidence type="ECO:0000259" key="12">
    <source>
        <dbReference type="PROSITE" id="PS50011"/>
    </source>
</evidence>
<dbReference type="PRINTS" id="PR00019">
    <property type="entry name" value="LEURICHRPT"/>
</dbReference>
<dbReference type="FunFam" id="3.80.10.10:FF:000299">
    <property type="entry name" value="Piriformospora indica-insensitive protein 2"/>
    <property type="match status" value="1"/>
</dbReference>
<dbReference type="InterPro" id="IPR032675">
    <property type="entry name" value="LRR_dom_sf"/>
</dbReference>
<accession>A0A8B7BY28</accession>
<dbReference type="Proteomes" id="UP000228380">
    <property type="component" value="Chromosome 16"/>
</dbReference>
<dbReference type="KEGG" id="pda:103705703"/>